<keyword evidence="2" id="KW-1185">Reference proteome</keyword>
<feature type="non-terminal residue" evidence="1">
    <location>
        <position position="1"/>
    </location>
</feature>
<reference evidence="1 2" key="1">
    <citation type="journal article" date="2013" name="BMC Genomics">
        <title>The miniature genome of a carnivorous plant Genlisea aurea contains a low number of genes and short non-coding sequences.</title>
        <authorList>
            <person name="Leushkin E.V."/>
            <person name="Sutormin R.A."/>
            <person name="Nabieva E.R."/>
            <person name="Penin A.A."/>
            <person name="Kondrashov A.S."/>
            <person name="Logacheva M.D."/>
        </authorList>
    </citation>
    <scope>NUCLEOTIDE SEQUENCE [LARGE SCALE GENOMIC DNA]</scope>
</reference>
<evidence type="ECO:0000313" key="2">
    <source>
        <dbReference type="Proteomes" id="UP000015453"/>
    </source>
</evidence>
<dbReference type="AlphaFoldDB" id="S8C525"/>
<gene>
    <name evidence="1" type="ORF">M569_15280</name>
</gene>
<organism evidence="1 2">
    <name type="scientific">Genlisea aurea</name>
    <dbReference type="NCBI Taxonomy" id="192259"/>
    <lineage>
        <taxon>Eukaryota</taxon>
        <taxon>Viridiplantae</taxon>
        <taxon>Streptophyta</taxon>
        <taxon>Embryophyta</taxon>
        <taxon>Tracheophyta</taxon>
        <taxon>Spermatophyta</taxon>
        <taxon>Magnoliopsida</taxon>
        <taxon>eudicotyledons</taxon>
        <taxon>Gunneridae</taxon>
        <taxon>Pentapetalae</taxon>
        <taxon>asterids</taxon>
        <taxon>lamiids</taxon>
        <taxon>Lamiales</taxon>
        <taxon>Lentibulariaceae</taxon>
        <taxon>Genlisea</taxon>
    </lineage>
</organism>
<dbReference type="Proteomes" id="UP000015453">
    <property type="component" value="Unassembled WGS sequence"/>
</dbReference>
<feature type="non-terminal residue" evidence="1">
    <location>
        <position position="58"/>
    </location>
</feature>
<dbReference type="EMBL" id="AUSU01008301">
    <property type="protein sequence ID" value="EPS59526.1"/>
    <property type="molecule type" value="Genomic_DNA"/>
</dbReference>
<proteinExistence type="predicted"/>
<name>S8C525_9LAMI</name>
<comment type="caution">
    <text evidence="1">The sequence shown here is derived from an EMBL/GenBank/DDBJ whole genome shotgun (WGS) entry which is preliminary data.</text>
</comment>
<accession>S8C525</accession>
<evidence type="ECO:0000313" key="1">
    <source>
        <dbReference type="EMBL" id="EPS59526.1"/>
    </source>
</evidence>
<sequence length="58" mass="6430">GISGENVSVQRRNLPQPVVLLLRRQQERAAGSASHCCRSRGKVQTLYLPRPPIVPLLL</sequence>
<protein>
    <submittedName>
        <fullName evidence="1">Uncharacterized protein</fullName>
    </submittedName>
</protein>